<protein>
    <submittedName>
        <fullName evidence="3">6280_t:CDS:1</fullName>
    </submittedName>
</protein>
<dbReference type="Gene3D" id="1.10.30.10">
    <property type="entry name" value="High mobility group box domain"/>
    <property type="match status" value="1"/>
</dbReference>
<keyword evidence="1" id="KW-0539">Nucleus</keyword>
<comment type="caution">
    <text evidence="3">The sequence shown here is derived from an EMBL/GenBank/DDBJ whole genome shotgun (WGS) entry which is preliminary data.</text>
</comment>
<feature type="DNA-binding region" description="HMG box" evidence="1">
    <location>
        <begin position="45"/>
        <end position="104"/>
    </location>
</feature>
<evidence type="ECO:0000259" key="2">
    <source>
        <dbReference type="PROSITE" id="PS50118"/>
    </source>
</evidence>
<evidence type="ECO:0000313" key="4">
    <source>
        <dbReference type="Proteomes" id="UP000789342"/>
    </source>
</evidence>
<dbReference type="GO" id="GO:0003677">
    <property type="term" value="F:DNA binding"/>
    <property type="evidence" value="ECO:0007669"/>
    <property type="project" value="UniProtKB-UniRule"/>
</dbReference>
<dbReference type="AlphaFoldDB" id="A0A9N9GGP4"/>
<dbReference type="OrthoDB" id="6247875at2759"/>
<keyword evidence="4" id="KW-1185">Reference proteome</keyword>
<dbReference type="Proteomes" id="UP000789342">
    <property type="component" value="Unassembled WGS sequence"/>
</dbReference>
<keyword evidence="1" id="KW-0238">DNA-binding</keyword>
<gene>
    <name evidence="3" type="ORF">AMORRO_LOCUS8028</name>
</gene>
<dbReference type="InterPro" id="IPR036910">
    <property type="entry name" value="HMG_box_dom_sf"/>
</dbReference>
<evidence type="ECO:0000256" key="1">
    <source>
        <dbReference type="PROSITE-ProRule" id="PRU00267"/>
    </source>
</evidence>
<name>A0A9N9GGP4_9GLOM</name>
<organism evidence="3 4">
    <name type="scientific">Acaulospora morrowiae</name>
    <dbReference type="NCBI Taxonomy" id="94023"/>
    <lineage>
        <taxon>Eukaryota</taxon>
        <taxon>Fungi</taxon>
        <taxon>Fungi incertae sedis</taxon>
        <taxon>Mucoromycota</taxon>
        <taxon>Glomeromycotina</taxon>
        <taxon>Glomeromycetes</taxon>
        <taxon>Diversisporales</taxon>
        <taxon>Acaulosporaceae</taxon>
        <taxon>Acaulospora</taxon>
    </lineage>
</organism>
<dbReference type="EMBL" id="CAJVPV010006539">
    <property type="protein sequence ID" value="CAG8606673.1"/>
    <property type="molecule type" value="Genomic_DNA"/>
</dbReference>
<dbReference type="InterPro" id="IPR009071">
    <property type="entry name" value="HMG_box_dom"/>
</dbReference>
<reference evidence="3" key="1">
    <citation type="submission" date="2021-06" db="EMBL/GenBank/DDBJ databases">
        <authorList>
            <person name="Kallberg Y."/>
            <person name="Tangrot J."/>
            <person name="Rosling A."/>
        </authorList>
    </citation>
    <scope>NUCLEOTIDE SEQUENCE</scope>
    <source>
        <strain evidence="3">CL551</strain>
    </source>
</reference>
<dbReference type="GO" id="GO:0005634">
    <property type="term" value="C:nucleus"/>
    <property type="evidence" value="ECO:0007669"/>
    <property type="project" value="UniProtKB-UniRule"/>
</dbReference>
<dbReference type="SUPFAM" id="SSF47095">
    <property type="entry name" value="HMG-box"/>
    <property type="match status" value="1"/>
</dbReference>
<sequence>MSVEFSLDGLAESLICQLDRNRIFPPHHNDPEELVLAAHSKNKVPKRSPNAFLLCRKNVHKEAKRVGVCNMRVISKVTGILWRNSSVEEKEVYEELAKHIREIYVQRDNANSYYISNRKFVPYPMHMYIPSTLPSYGYNNAYMQDYIHNNVDLWNMNNFTHQG</sequence>
<feature type="domain" description="HMG box" evidence="2">
    <location>
        <begin position="45"/>
        <end position="104"/>
    </location>
</feature>
<proteinExistence type="predicted"/>
<dbReference type="PROSITE" id="PS50118">
    <property type="entry name" value="HMG_BOX_2"/>
    <property type="match status" value="1"/>
</dbReference>
<accession>A0A9N9GGP4</accession>
<evidence type="ECO:0000313" key="3">
    <source>
        <dbReference type="EMBL" id="CAG8606673.1"/>
    </source>
</evidence>
<dbReference type="Pfam" id="PF09011">
    <property type="entry name" value="HMG_box_2"/>
    <property type="match status" value="1"/>
</dbReference>